<dbReference type="OrthoDB" id="10454535at2759"/>
<feature type="domain" description="GOLD" evidence="2">
    <location>
        <begin position="41"/>
        <end position="217"/>
    </location>
</feature>
<feature type="transmembrane region" description="Helical" evidence="1">
    <location>
        <begin position="188"/>
        <end position="210"/>
    </location>
</feature>
<dbReference type="InterPro" id="IPR009038">
    <property type="entry name" value="GOLD_dom"/>
</dbReference>
<keyword evidence="4" id="KW-1185">Reference proteome</keyword>
<keyword evidence="1" id="KW-0472">Membrane</keyword>
<evidence type="ECO:0000256" key="1">
    <source>
        <dbReference type="SAM" id="Phobius"/>
    </source>
</evidence>
<proteinExistence type="predicted"/>
<sequence length="224" mass="25676">MRLRGFRLQFRHSPRKRFVWVYGALLWCLCNSLLFSHRTSALVYEPRSADNNHKTCVLENLYAGQQVRAKFYSVRAGSALIRARATTLSGDQLTATAPAPVAELAFEAPADGDYCFCWSSEPRAVPVGFSFSVPRIPELETILQKGHLVQAERSLFALAQALQELKQRVQLTIQEDFRTRQSLYGHSWRLQITTLVEMFILFITIVWRVVRIQSMFREHVPESG</sequence>
<gene>
    <name evidence="3" type="ORF">F1559_005183</name>
</gene>
<keyword evidence="1" id="KW-0812">Transmembrane</keyword>
<evidence type="ECO:0000313" key="4">
    <source>
        <dbReference type="Proteomes" id="UP000530660"/>
    </source>
</evidence>
<evidence type="ECO:0000259" key="2">
    <source>
        <dbReference type="SMART" id="SM01190"/>
    </source>
</evidence>
<comment type="caution">
    <text evidence="3">The sequence shown here is derived from an EMBL/GenBank/DDBJ whole genome shotgun (WGS) entry which is preliminary data.</text>
</comment>
<dbReference type="Pfam" id="PF01105">
    <property type="entry name" value="EMP24_GP25L"/>
    <property type="match status" value="1"/>
</dbReference>
<dbReference type="Proteomes" id="UP000530660">
    <property type="component" value="Unassembled WGS sequence"/>
</dbReference>
<name>A0A7J7IMK9_9RHOD</name>
<dbReference type="AlphaFoldDB" id="A0A7J7IMK9"/>
<evidence type="ECO:0000313" key="3">
    <source>
        <dbReference type="EMBL" id="KAF6004333.1"/>
    </source>
</evidence>
<dbReference type="EMBL" id="VWRR01000003">
    <property type="protein sequence ID" value="KAF6004333.1"/>
    <property type="molecule type" value="Genomic_DNA"/>
</dbReference>
<protein>
    <recommendedName>
        <fullName evidence="2">GOLD domain-containing protein</fullName>
    </recommendedName>
</protein>
<accession>A0A7J7IMK9</accession>
<dbReference type="SMART" id="SM01190">
    <property type="entry name" value="EMP24_GP25L"/>
    <property type="match status" value="1"/>
</dbReference>
<organism evidence="3 4">
    <name type="scientific">Cyanidiococcus yangmingshanensis</name>
    <dbReference type="NCBI Taxonomy" id="2690220"/>
    <lineage>
        <taxon>Eukaryota</taxon>
        <taxon>Rhodophyta</taxon>
        <taxon>Bangiophyceae</taxon>
        <taxon>Cyanidiales</taxon>
        <taxon>Cyanidiaceae</taxon>
        <taxon>Cyanidiococcus</taxon>
    </lineage>
</organism>
<keyword evidence="1" id="KW-1133">Transmembrane helix</keyword>
<reference evidence="3 4" key="1">
    <citation type="journal article" date="2020" name="J. Phycol.">
        <title>Comparative genome analysis reveals Cyanidiococcus gen. nov., a new extremophilic red algal genus sister to Cyanidioschyzon (Cyanidioschyzonaceae, Rhodophyta).</title>
        <authorList>
            <person name="Liu S.-L."/>
            <person name="Chiang Y.-R."/>
            <person name="Yoon H.S."/>
            <person name="Fu H.-Y."/>
        </authorList>
    </citation>
    <scope>NUCLEOTIDE SEQUENCE [LARGE SCALE GENOMIC DNA]</scope>
    <source>
        <strain evidence="3 4">THAL066</strain>
    </source>
</reference>